<evidence type="ECO:0000256" key="3">
    <source>
        <dbReference type="ARBA" id="ARBA00022475"/>
    </source>
</evidence>
<reference evidence="10 11" key="1">
    <citation type="submission" date="2020-06" db="EMBL/GenBank/DDBJ databases">
        <title>Genome mining for natural products.</title>
        <authorList>
            <person name="Zhang B."/>
            <person name="Shi J."/>
            <person name="Ge H."/>
        </authorList>
    </citation>
    <scope>NUCLEOTIDE SEQUENCE [LARGE SCALE GENOMIC DNA]</scope>
    <source>
        <strain evidence="10 11">NA00687</strain>
    </source>
</reference>
<dbReference type="PANTHER" id="PTHR43227:SF11">
    <property type="entry name" value="BLL4140 PROTEIN"/>
    <property type="match status" value="1"/>
</dbReference>
<dbReference type="Gene3D" id="1.10.3720.10">
    <property type="entry name" value="MetI-like"/>
    <property type="match status" value="1"/>
</dbReference>
<evidence type="ECO:0000256" key="4">
    <source>
        <dbReference type="ARBA" id="ARBA00022692"/>
    </source>
</evidence>
<evidence type="ECO:0000259" key="9">
    <source>
        <dbReference type="PROSITE" id="PS50928"/>
    </source>
</evidence>
<keyword evidence="2 7" id="KW-0813">Transport</keyword>
<keyword evidence="4 7" id="KW-0812">Transmembrane</keyword>
<comment type="similarity">
    <text evidence="7">Belongs to the binding-protein-dependent transport system permease family.</text>
</comment>
<evidence type="ECO:0000313" key="10">
    <source>
        <dbReference type="EMBL" id="QKW51093.1"/>
    </source>
</evidence>
<dbReference type="InterPro" id="IPR035906">
    <property type="entry name" value="MetI-like_sf"/>
</dbReference>
<name>A0A7H8N9I7_9ACTN</name>
<dbReference type="EMBL" id="CP054929">
    <property type="protein sequence ID" value="QKW51093.1"/>
    <property type="molecule type" value="Genomic_DNA"/>
</dbReference>
<gene>
    <name evidence="10" type="ORF">HUT08_17880</name>
</gene>
<feature type="transmembrane region" description="Helical" evidence="7">
    <location>
        <begin position="204"/>
        <end position="223"/>
    </location>
</feature>
<feature type="transmembrane region" description="Helical" evidence="7">
    <location>
        <begin position="302"/>
        <end position="323"/>
    </location>
</feature>
<comment type="subcellular location">
    <subcellularLocation>
        <location evidence="1 7">Cell membrane</location>
        <topology evidence="1 7">Multi-pass membrane protein</topology>
    </subcellularLocation>
</comment>
<evidence type="ECO:0000313" key="11">
    <source>
        <dbReference type="Proteomes" id="UP000509303"/>
    </source>
</evidence>
<evidence type="ECO:0000256" key="8">
    <source>
        <dbReference type="SAM" id="MobiDB-lite"/>
    </source>
</evidence>
<feature type="transmembrane region" description="Helical" evidence="7">
    <location>
        <begin position="120"/>
        <end position="138"/>
    </location>
</feature>
<protein>
    <submittedName>
        <fullName evidence="10">Sugar ABC transporter permease</fullName>
    </submittedName>
</protein>
<keyword evidence="6 7" id="KW-0472">Membrane</keyword>
<feature type="transmembrane region" description="Helical" evidence="7">
    <location>
        <begin position="48"/>
        <end position="67"/>
    </location>
</feature>
<feature type="region of interest" description="Disordered" evidence="8">
    <location>
        <begin position="1"/>
        <end position="33"/>
    </location>
</feature>
<keyword evidence="3" id="KW-1003">Cell membrane</keyword>
<feature type="domain" description="ABC transmembrane type-1" evidence="9">
    <location>
        <begin position="109"/>
        <end position="323"/>
    </location>
</feature>
<dbReference type="PANTHER" id="PTHR43227">
    <property type="entry name" value="BLL4140 PROTEIN"/>
    <property type="match status" value="1"/>
</dbReference>
<evidence type="ECO:0000256" key="2">
    <source>
        <dbReference type="ARBA" id="ARBA00022448"/>
    </source>
</evidence>
<evidence type="ECO:0000256" key="6">
    <source>
        <dbReference type="ARBA" id="ARBA00023136"/>
    </source>
</evidence>
<dbReference type="AlphaFoldDB" id="A0A7H8N9I7"/>
<dbReference type="GO" id="GO:0055085">
    <property type="term" value="P:transmembrane transport"/>
    <property type="evidence" value="ECO:0007669"/>
    <property type="project" value="InterPro"/>
</dbReference>
<organism evidence="10 11">
    <name type="scientific">Streptomyces buecherae</name>
    <dbReference type="NCBI Taxonomy" id="2763006"/>
    <lineage>
        <taxon>Bacteria</taxon>
        <taxon>Bacillati</taxon>
        <taxon>Actinomycetota</taxon>
        <taxon>Actinomycetes</taxon>
        <taxon>Kitasatosporales</taxon>
        <taxon>Streptomycetaceae</taxon>
        <taxon>Streptomyces</taxon>
    </lineage>
</organism>
<keyword evidence="5 7" id="KW-1133">Transmembrane helix</keyword>
<feature type="transmembrane region" description="Helical" evidence="7">
    <location>
        <begin position="150"/>
        <end position="169"/>
    </location>
</feature>
<keyword evidence="11" id="KW-1185">Reference proteome</keyword>
<dbReference type="InterPro" id="IPR000515">
    <property type="entry name" value="MetI-like"/>
</dbReference>
<evidence type="ECO:0000256" key="1">
    <source>
        <dbReference type="ARBA" id="ARBA00004651"/>
    </source>
</evidence>
<feature type="transmembrane region" description="Helical" evidence="7">
    <location>
        <begin position="243"/>
        <end position="263"/>
    </location>
</feature>
<dbReference type="PROSITE" id="PS50928">
    <property type="entry name" value="ABC_TM1"/>
    <property type="match status" value="1"/>
</dbReference>
<sequence length="337" mass="37023">MTASVSSSARPGTSQHEAPPSAAPSPKGKRAQRKLGRVPLRHRLRRDWVLLALCLPGVAYFGAFFYLPLLGNVIAFQDYQPFLGFKHSPYVGLRNFSALVEQPEFWTAVYNTLEITALQLLLYFPAPIALALLLNSLVGETLRRFVQTVVYLPHFLSWVVVVAMFKQVLGGTGTVSSFLNDHGVGVGNIMTNPDTFKLLVTSQMIWKDCGWGAIIFLAAMASIDTAQYESAAMDGAGPWRRMWHVTLPGIRPVIIMLLILRLGDILNVGFEQMLLQREAVGAEASEVLDTYVYFHGVVDGDWGMSTAAGLMKGVIGLVLILAANKLAHRFGEQGVYK</sequence>
<dbReference type="Proteomes" id="UP000509303">
    <property type="component" value="Chromosome"/>
</dbReference>
<proteinExistence type="inferred from homology"/>
<accession>A0A7H8N9I7</accession>
<dbReference type="GO" id="GO:0005886">
    <property type="term" value="C:plasma membrane"/>
    <property type="evidence" value="ECO:0007669"/>
    <property type="project" value="UniProtKB-SubCell"/>
</dbReference>
<dbReference type="InterPro" id="IPR050809">
    <property type="entry name" value="UgpAE/MalFG_permease"/>
</dbReference>
<evidence type="ECO:0000256" key="5">
    <source>
        <dbReference type="ARBA" id="ARBA00022989"/>
    </source>
</evidence>
<dbReference type="Pfam" id="PF00528">
    <property type="entry name" value="BPD_transp_1"/>
    <property type="match status" value="1"/>
</dbReference>
<feature type="compositionally biased region" description="Polar residues" evidence="8">
    <location>
        <begin position="1"/>
        <end position="16"/>
    </location>
</feature>
<dbReference type="SUPFAM" id="SSF161098">
    <property type="entry name" value="MetI-like"/>
    <property type="match status" value="1"/>
</dbReference>
<evidence type="ECO:0000256" key="7">
    <source>
        <dbReference type="RuleBase" id="RU363032"/>
    </source>
</evidence>
<dbReference type="CDD" id="cd06261">
    <property type="entry name" value="TM_PBP2"/>
    <property type="match status" value="1"/>
</dbReference>